<keyword evidence="5" id="KW-0131">Cell cycle</keyword>
<dbReference type="PANTHER" id="PTHR36842">
    <property type="entry name" value="PROTEIN TOLB HOMOLOG"/>
    <property type="match status" value="1"/>
</dbReference>
<dbReference type="EMBL" id="CACSII010000001">
    <property type="protein sequence ID" value="CAA0078932.1"/>
    <property type="molecule type" value="Genomic_DNA"/>
</dbReference>
<dbReference type="OrthoDB" id="9802240at2"/>
<gene>
    <name evidence="7" type="primary">tolB_1</name>
    <name evidence="5 8" type="synonym">tolB</name>
    <name evidence="7" type="ORF">DPBNPPHM_00089</name>
    <name evidence="8" type="ORF">OPDIPICF_00315</name>
</gene>
<keyword evidence="4 5" id="KW-0574">Periplasm</keyword>
<accession>A0A5S9MSN5</accession>
<evidence type="ECO:0000256" key="1">
    <source>
        <dbReference type="ARBA" id="ARBA00004418"/>
    </source>
</evidence>
<comment type="function">
    <text evidence="5">Part of the Tol-Pal system, which plays a role in outer membrane invagination during cell division and is important for maintaining outer membrane integrity.</text>
</comment>
<dbReference type="EMBL" id="CACSIO010000001">
    <property type="protein sequence ID" value="CAA0081522.1"/>
    <property type="molecule type" value="Genomic_DNA"/>
</dbReference>
<evidence type="ECO:0000313" key="8">
    <source>
        <dbReference type="EMBL" id="CAA0081522.1"/>
    </source>
</evidence>
<evidence type="ECO:0000313" key="9">
    <source>
        <dbReference type="Proteomes" id="UP000434580"/>
    </source>
</evidence>
<dbReference type="Pfam" id="PF07676">
    <property type="entry name" value="PD40"/>
    <property type="match status" value="3"/>
</dbReference>
<dbReference type="Pfam" id="PF04052">
    <property type="entry name" value="TolB_N"/>
    <property type="match status" value="1"/>
</dbReference>
<dbReference type="InterPro" id="IPR014167">
    <property type="entry name" value="Tol-Pal_TolB"/>
</dbReference>
<keyword evidence="3 5" id="KW-0732">Signal</keyword>
<dbReference type="Proteomes" id="UP000434580">
    <property type="component" value="Unassembled WGS sequence"/>
</dbReference>
<name>A0A5S9MSN5_9GAMM</name>
<feature type="domain" description="TolB N-terminal" evidence="6">
    <location>
        <begin position="20"/>
        <end position="125"/>
    </location>
</feature>
<sequence precursor="true">MRIWLWILVVFAANTAHAQLTIEITKGIDDPTPIAISPFSWEGQGVLSENISDIVETDLGRSGMFDLMPRENMLSRPDRPQNVFFRDWRALGRDYLLIGRIIPVPNDANKIKVTYHLYDIIRQKVLLTTNLTASKTALRKLAHRISDQVFEKLTNIPGAFSTRMFYITSSLDAVEDRVYRLWVADADGERARVVLESDEPIVSPAWSPDGRQVAYVSFESGKPAIYRQVLASGEREKLTDFKGLNSSPAWSPDGRKLAFVLSKDGSPDIYVMDLATKNVRKIGSHRFAIDTEPQWMPDGQSIIFTSNRGGQPQIYQVDLTSSSVKRLTFDGTYNARARPMPDGSGIILVHRNHGQFHIARMDLDRSKIYVLTDTYLDESPSIAANGSMVMYATKRNDRGILAAVSIDGRIKFLLPSADGDVREPAWSPFLN</sequence>
<keyword evidence="5" id="KW-0132">Cell division</keyword>
<reference evidence="9 10" key="1">
    <citation type="submission" date="2019-11" db="EMBL/GenBank/DDBJ databases">
        <authorList>
            <person name="Holert J."/>
        </authorList>
    </citation>
    <scope>NUCLEOTIDE SEQUENCE [LARGE SCALE GENOMIC DNA]</scope>
    <source>
        <strain evidence="7">BC5_2</strain>
        <strain evidence="8">SB11_3</strain>
    </source>
</reference>
<evidence type="ECO:0000256" key="4">
    <source>
        <dbReference type="ARBA" id="ARBA00022764"/>
    </source>
</evidence>
<dbReference type="InterPro" id="IPR011042">
    <property type="entry name" value="6-blade_b-propeller_TolB-like"/>
</dbReference>
<dbReference type="Gene3D" id="2.120.10.30">
    <property type="entry name" value="TolB, C-terminal domain"/>
    <property type="match status" value="1"/>
</dbReference>
<evidence type="ECO:0000256" key="5">
    <source>
        <dbReference type="HAMAP-Rule" id="MF_00671"/>
    </source>
</evidence>
<dbReference type="GO" id="GO:0017038">
    <property type="term" value="P:protein import"/>
    <property type="evidence" value="ECO:0007669"/>
    <property type="project" value="InterPro"/>
</dbReference>
<dbReference type="AlphaFoldDB" id="A0A5S9MSN5"/>
<dbReference type="GO" id="GO:0042597">
    <property type="term" value="C:periplasmic space"/>
    <property type="evidence" value="ECO:0007669"/>
    <property type="project" value="UniProtKB-SubCell"/>
</dbReference>
<dbReference type="Gene3D" id="3.40.50.10070">
    <property type="entry name" value="TolB, N-terminal domain"/>
    <property type="match status" value="1"/>
</dbReference>
<evidence type="ECO:0000259" key="6">
    <source>
        <dbReference type="Pfam" id="PF04052"/>
    </source>
</evidence>
<evidence type="ECO:0000313" key="7">
    <source>
        <dbReference type="EMBL" id="CAA0078932.1"/>
    </source>
</evidence>
<dbReference type="SUPFAM" id="SSF52964">
    <property type="entry name" value="TolB, N-terminal domain"/>
    <property type="match status" value="1"/>
</dbReference>
<feature type="signal peptide" evidence="5">
    <location>
        <begin position="1"/>
        <end position="18"/>
    </location>
</feature>
<dbReference type="NCBIfam" id="TIGR02800">
    <property type="entry name" value="propeller_TolB"/>
    <property type="match status" value="1"/>
</dbReference>
<comment type="subcellular location">
    <subcellularLocation>
        <location evidence="1 5">Periplasm</location>
    </subcellularLocation>
</comment>
<dbReference type="GO" id="GO:0051301">
    <property type="term" value="P:cell division"/>
    <property type="evidence" value="ECO:0007669"/>
    <property type="project" value="UniProtKB-UniRule"/>
</dbReference>
<proteinExistence type="inferred from homology"/>
<feature type="chain" id="PRO_5034696952" description="Tol-Pal system protein TolB" evidence="5">
    <location>
        <begin position="19"/>
        <end position="431"/>
    </location>
</feature>
<organism evidence="7 9">
    <name type="scientific">BD1-7 clade bacterium</name>
    <dbReference type="NCBI Taxonomy" id="2029982"/>
    <lineage>
        <taxon>Bacteria</taxon>
        <taxon>Pseudomonadati</taxon>
        <taxon>Pseudomonadota</taxon>
        <taxon>Gammaproteobacteria</taxon>
        <taxon>Cellvibrionales</taxon>
        <taxon>Spongiibacteraceae</taxon>
        <taxon>BD1-7 clade</taxon>
    </lineage>
</organism>
<dbReference type="Proteomes" id="UP000441399">
    <property type="component" value="Unassembled WGS sequence"/>
</dbReference>
<evidence type="ECO:0000256" key="2">
    <source>
        <dbReference type="ARBA" id="ARBA00009820"/>
    </source>
</evidence>
<dbReference type="PANTHER" id="PTHR36842:SF1">
    <property type="entry name" value="PROTEIN TOLB"/>
    <property type="match status" value="1"/>
</dbReference>
<keyword evidence="10" id="KW-1185">Reference proteome</keyword>
<evidence type="ECO:0000256" key="3">
    <source>
        <dbReference type="ARBA" id="ARBA00022729"/>
    </source>
</evidence>
<dbReference type="HAMAP" id="MF_00671">
    <property type="entry name" value="TolB"/>
    <property type="match status" value="1"/>
</dbReference>
<dbReference type="InterPro" id="IPR011659">
    <property type="entry name" value="WD40"/>
</dbReference>
<comment type="similarity">
    <text evidence="2 5">Belongs to the TolB family.</text>
</comment>
<comment type="subunit">
    <text evidence="5">The Tol-Pal system is composed of five core proteins: the inner membrane proteins TolA, TolQ and TolR, the periplasmic protein TolB and the outer membrane protein Pal. They form a network linking the inner and outer membranes and the peptidoglycan layer.</text>
</comment>
<protein>
    <recommendedName>
        <fullName evidence="5">Tol-Pal system protein TolB</fullName>
    </recommendedName>
</protein>
<dbReference type="SUPFAM" id="SSF69304">
    <property type="entry name" value="Tricorn protease N-terminal domain"/>
    <property type="match status" value="1"/>
</dbReference>
<evidence type="ECO:0000313" key="10">
    <source>
        <dbReference type="Proteomes" id="UP000441399"/>
    </source>
</evidence>
<dbReference type="InterPro" id="IPR007195">
    <property type="entry name" value="TolB_N"/>
</dbReference>